<sequence length="161" mass="19295">MYVHYILRLLIKYQVQDEFQFYLLRFLYHLVMHLKQKRNLFLKNMQGQLLRIHQLYNENLLKCQSHHLRQVVGQLQKYLQRWLYSKQVDLPRLFYLIVINESEDLKSPVPDDTVPIMAGISVSVVLVESQKAFTIYLVSKLERMITCNRFIQINAFTGTQC</sequence>
<evidence type="ECO:0000313" key="1">
    <source>
        <dbReference type="EMBL" id="CAD8071443.1"/>
    </source>
</evidence>
<reference evidence="1" key="1">
    <citation type="submission" date="2021-01" db="EMBL/GenBank/DDBJ databases">
        <authorList>
            <consortium name="Genoscope - CEA"/>
            <person name="William W."/>
        </authorList>
    </citation>
    <scope>NUCLEOTIDE SEQUENCE</scope>
</reference>
<name>A0A8S1M0V5_9CILI</name>
<dbReference type="Proteomes" id="UP000692954">
    <property type="component" value="Unassembled WGS sequence"/>
</dbReference>
<keyword evidence="2" id="KW-1185">Reference proteome</keyword>
<dbReference type="AlphaFoldDB" id="A0A8S1M0V5"/>
<protein>
    <submittedName>
        <fullName evidence="1">Uncharacterized protein</fullName>
    </submittedName>
</protein>
<evidence type="ECO:0000313" key="2">
    <source>
        <dbReference type="Proteomes" id="UP000692954"/>
    </source>
</evidence>
<organism evidence="1 2">
    <name type="scientific">Paramecium sonneborni</name>
    <dbReference type="NCBI Taxonomy" id="65129"/>
    <lineage>
        <taxon>Eukaryota</taxon>
        <taxon>Sar</taxon>
        <taxon>Alveolata</taxon>
        <taxon>Ciliophora</taxon>
        <taxon>Intramacronucleata</taxon>
        <taxon>Oligohymenophorea</taxon>
        <taxon>Peniculida</taxon>
        <taxon>Parameciidae</taxon>
        <taxon>Paramecium</taxon>
    </lineage>
</organism>
<dbReference type="EMBL" id="CAJJDN010000028">
    <property type="protein sequence ID" value="CAD8071443.1"/>
    <property type="molecule type" value="Genomic_DNA"/>
</dbReference>
<gene>
    <name evidence="1" type="ORF">PSON_ATCC_30995.1.T0280062</name>
</gene>
<accession>A0A8S1M0V5</accession>
<comment type="caution">
    <text evidence="1">The sequence shown here is derived from an EMBL/GenBank/DDBJ whole genome shotgun (WGS) entry which is preliminary data.</text>
</comment>
<proteinExistence type="predicted"/>